<keyword evidence="3" id="KW-1185">Reference proteome</keyword>
<dbReference type="EMBL" id="CAMPGE010010377">
    <property type="protein sequence ID" value="CAI2369226.1"/>
    <property type="molecule type" value="Genomic_DNA"/>
</dbReference>
<proteinExistence type="predicted"/>
<organism evidence="2 3">
    <name type="scientific">Euplotes crassus</name>
    <dbReference type="NCBI Taxonomy" id="5936"/>
    <lineage>
        <taxon>Eukaryota</taxon>
        <taxon>Sar</taxon>
        <taxon>Alveolata</taxon>
        <taxon>Ciliophora</taxon>
        <taxon>Intramacronucleata</taxon>
        <taxon>Spirotrichea</taxon>
        <taxon>Hypotrichia</taxon>
        <taxon>Euplotida</taxon>
        <taxon>Euplotidae</taxon>
        <taxon>Moneuplotes</taxon>
    </lineage>
</organism>
<name>A0AAD1UJY8_EUPCR</name>
<sequence>MSRGDHERRNKLIQAIQEKKKKDKEKSKRKALKAKIIAQQKLQEKINSKPDTFKTVFEKNMNNIKDSMAEELKSSYAYSAADSPVLIRKNSKISDGENKRNMFRNNINFQPQASQSTIFRSENQSPNQRLFKGNISIKKFLNKNHSFMQRSLAASPKNSQISSEEQIPIVVKSPSKASGLAAKITDPGAQPNMMKKLVINFSGKSVNNPEVKFRRRAHKLSYAKFIPRINLEKTTLKALPLNSKTLASKPSFTKSKSLNQYQNFKSPNRIKKVLFKDKKLLNNGIRIKLSRQPSPQRRLRPKSRGHSVRRPLSKMQFSKFKRIDSALKLMHQSLYDFKGTLNTCIKNTNRSFRKNFISCSTKKIFKKKKHKPFEPFPIEDYLDQSIDDQWGM</sequence>
<feature type="compositionally biased region" description="Basic and acidic residues" evidence="1">
    <location>
        <begin position="1"/>
        <end position="10"/>
    </location>
</feature>
<feature type="region of interest" description="Disordered" evidence="1">
    <location>
        <begin position="291"/>
        <end position="311"/>
    </location>
</feature>
<protein>
    <submittedName>
        <fullName evidence="2">Uncharacterized protein</fullName>
    </submittedName>
</protein>
<evidence type="ECO:0000313" key="3">
    <source>
        <dbReference type="Proteomes" id="UP001295684"/>
    </source>
</evidence>
<reference evidence="2" key="1">
    <citation type="submission" date="2023-07" db="EMBL/GenBank/DDBJ databases">
        <authorList>
            <consortium name="AG Swart"/>
            <person name="Singh M."/>
            <person name="Singh A."/>
            <person name="Seah K."/>
            <person name="Emmerich C."/>
        </authorList>
    </citation>
    <scope>NUCLEOTIDE SEQUENCE</scope>
    <source>
        <strain evidence="2">DP1</strain>
    </source>
</reference>
<accession>A0AAD1UJY8</accession>
<evidence type="ECO:0000313" key="2">
    <source>
        <dbReference type="EMBL" id="CAI2369226.1"/>
    </source>
</evidence>
<comment type="caution">
    <text evidence="2">The sequence shown here is derived from an EMBL/GenBank/DDBJ whole genome shotgun (WGS) entry which is preliminary data.</text>
</comment>
<feature type="region of interest" description="Disordered" evidence="1">
    <location>
        <begin position="1"/>
        <end position="31"/>
    </location>
</feature>
<dbReference type="Proteomes" id="UP001295684">
    <property type="component" value="Unassembled WGS sequence"/>
</dbReference>
<feature type="compositionally biased region" description="Basic residues" evidence="1">
    <location>
        <begin position="297"/>
        <end position="311"/>
    </location>
</feature>
<dbReference type="AlphaFoldDB" id="A0AAD1UJY8"/>
<evidence type="ECO:0000256" key="1">
    <source>
        <dbReference type="SAM" id="MobiDB-lite"/>
    </source>
</evidence>
<feature type="compositionally biased region" description="Basic and acidic residues" evidence="1">
    <location>
        <begin position="17"/>
        <end position="26"/>
    </location>
</feature>
<gene>
    <name evidence="2" type="ORF">ECRASSUSDP1_LOCUS10524</name>
</gene>